<evidence type="ECO:0008006" key="3">
    <source>
        <dbReference type="Google" id="ProtNLM"/>
    </source>
</evidence>
<gene>
    <name evidence="1" type="ORF">HLA87_02545</name>
</gene>
<organism evidence="1 2">
    <name type="scientific">Mycoplasma miroungigenitalium</name>
    <dbReference type="NCBI Taxonomy" id="754515"/>
    <lineage>
        <taxon>Bacteria</taxon>
        <taxon>Bacillati</taxon>
        <taxon>Mycoplasmatota</taxon>
        <taxon>Mollicutes</taxon>
        <taxon>Mycoplasmataceae</taxon>
        <taxon>Mycoplasma</taxon>
    </lineage>
</organism>
<dbReference type="KEGG" id="mmir:HLA87_02545"/>
<dbReference type="AlphaFoldDB" id="A0A6M4J9M9"/>
<dbReference type="RefSeq" id="WP_171111625.1">
    <property type="nucleotide sequence ID" value="NZ_CP053096.1"/>
</dbReference>
<accession>A0A6M4J9M9</accession>
<name>A0A6M4J9M9_9MOLU</name>
<proteinExistence type="predicted"/>
<evidence type="ECO:0000313" key="2">
    <source>
        <dbReference type="Proteomes" id="UP000500686"/>
    </source>
</evidence>
<reference evidence="1 2" key="1">
    <citation type="submission" date="2020-05" db="EMBL/GenBank/DDBJ databases">
        <title>Novel Mycoplasma species detected in Mirounga angustirostris (northern elephant seal) from the USA.</title>
        <authorList>
            <person name="Volokhov D.V."/>
        </authorList>
    </citation>
    <scope>NUCLEOTIDE SEQUENCE [LARGE SCALE GENOMIC DNA]</scope>
    <source>
        <strain evidence="1 2">Mirounga ES2806-GEN</strain>
    </source>
</reference>
<dbReference type="EMBL" id="CP053096">
    <property type="protein sequence ID" value="QJR43653.1"/>
    <property type="molecule type" value="Genomic_DNA"/>
</dbReference>
<evidence type="ECO:0000313" key="1">
    <source>
        <dbReference type="EMBL" id="QJR43653.1"/>
    </source>
</evidence>
<dbReference type="Proteomes" id="UP000500686">
    <property type="component" value="Chromosome"/>
</dbReference>
<protein>
    <recommendedName>
        <fullName evidence="3">DUF669 domain-containing protein</fullName>
    </recommendedName>
</protein>
<keyword evidence="2" id="KW-1185">Reference proteome</keyword>
<sequence>MAINFSKTWEQRALEASESSTQPIADGNYVAKITNAAITIHPLHKVDVIDINLEIVTPGSEFGKTTVKTLFVDEDYKNAKKRKWDLSVLYELLEAHNLQFSNQRELVLALLDLRDVMVNLKISRSEKVNENGRAFINREISPITDINKINKASVEPVKQTKKHQWVTELDTAEPNITKAQTQSESISFDDLI</sequence>